<accession>A0A3P3XSS3</accession>
<gene>
    <name evidence="1" type="ORF">SPIRO4BDMA_50843</name>
</gene>
<name>A0A3P3XSS3_9SPIR</name>
<sequence length="65" mass="7113">MRLPSEGSILELVAVLPMNIRGQGIAWDRSDRGVIYGIIRATSQEKAAGGNNKVTVFRLEDRASK</sequence>
<organism evidence="1">
    <name type="scientific">uncultured spirochete</name>
    <dbReference type="NCBI Taxonomy" id="156406"/>
    <lineage>
        <taxon>Bacteria</taxon>
        <taxon>Pseudomonadati</taxon>
        <taxon>Spirochaetota</taxon>
        <taxon>Spirochaetia</taxon>
        <taxon>Spirochaetales</taxon>
        <taxon>environmental samples</taxon>
    </lineage>
</organism>
<dbReference type="AlphaFoldDB" id="A0A3P3XSS3"/>
<dbReference type="EMBL" id="FWDO01000005">
    <property type="protein sequence ID" value="SLM19328.1"/>
    <property type="molecule type" value="Genomic_DNA"/>
</dbReference>
<reference evidence="1" key="1">
    <citation type="submission" date="2017-02" db="EMBL/GenBank/DDBJ databases">
        <authorList>
            <person name="Regsiter A."/>
            <person name="William W."/>
        </authorList>
    </citation>
    <scope>NUCLEOTIDE SEQUENCE</scope>
    <source>
        <strain evidence="1">BdmA 4</strain>
    </source>
</reference>
<proteinExistence type="predicted"/>
<protein>
    <submittedName>
        <fullName evidence="1">Uncharacterized protein</fullName>
    </submittedName>
</protein>
<evidence type="ECO:0000313" key="1">
    <source>
        <dbReference type="EMBL" id="SLM19328.1"/>
    </source>
</evidence>